<dbReference type="GO" id="GO:0003677">
    <property type="term" value="F:DNA binding"/>
    <property type="evidence" value="ECO:0007669"/>
    <property type="project" value="UniProtKB-KW"/>
</dbReference>
<evidence type="ECO:0000313" key="10">
    <source>
        <dbReference type="WBParaSite" id="TMUE_3000014561.1"/>
    </source>
</evidence>
<evidence type="ECO:0000256" key="4">
    <source>
        <dbReference type="ARBA" id="ARBA00022552"/>
    </source>
</evidence>
<evidence type="ECO:0000256" key="7">
    <source>
        <dbReference type="RuleBase" id="RU368003"/>
    </source>
</evidence>
<dbReference type="GO" id="GO:0010468">
    <property type="term" value="P:regulation of gene expression"/>
    <property type="evidence" value="ECO:0007669"/>
    <property type="project" value="TreeGrafter"/>
</dbReference>
<evidence type="ECO:0000256" key="2">
    <source>
        <dbReference type="ARBA" id="ARBA00009154"/>
    </source>
</evidence>
<name>A0A5S6R4P3_TRIMR</name>
<dbReference type="PANTHER" id="PTHR15341:SF3">
    <property type="entry name" value="NUCLEAR NUCLEIC ACID-BINDING PROTEIN C1D"/>
    <property type="match status" value="1"/>
</dbReference>
<keyword evidence="4 7" id="KW-0698">rRNA processing</keyword>
<comment type="subunit">
    <text evidence="7">Monomer and homodimer.</text>
</comment>
<dbReference type="GO" id="GO:0005737">
    <property type="term" value="C:cytoplasm"/>
    <property type="evidence" value="ECO:0007669"/>
    <property type="project" value="UniProtKB-SubCell"/>
</dbReference>
<keyword evidence="7" id="KW-0238">DNA-binding</keyword>
<protein>
    <recommendedName>
        <fullName evidence="3 7">Nuclear nucleic acid-binding protein C1D</fullName>
    </recommendedName>
</protein>
<dbReference type="AlphaFoldDB" id="A0A5S6R4P3"/>
<sequence length="167" mass="19156">MGEELVIDDKYVDLHAMVEQLEEMVERFTTAMPLAERVQENSDLQNARMYAELMYILNTLYWCQLKLQRCDTSNHPIMKELNAIRQKMKQIRELELSGKGPKLDLPAVKRLIQHDLWSMESTCQGTSSGSQGISEPRKRRYSESSEEGELPDSSDDNEPTASSGRND</sequence>
<dbReference type="STRING" id="70415.A0A5S6R4P3"/>
<accession>A0A5S6R4P3</accession>
<dbReference type="WBParaSite" id="TMUE_3000014561.1">
    <property type="protein sequence ID" value="TMUE_3000014561.1"/>
    <property type="gene ID" value="WBGene00290552"/>
</dbReference>
<keyword evidence="7" id="KW-0963">Cytoplasm</keyword>
<keyword evidence="6 7" id="KW-0539">Nucleus</keyword>
<evidence type="ECO:0000256" key="5">
    <source>
        <dbReference type="ARBA" id="ARBA00022884"/>
    </source>
</evidence>
<organism evidence="9 10">
    <name type="scientific">Trichuris muris</name>
    <name type="common">Mouse whipworm</name>
    <dbReference type="NCBI Taxonomy" id="70415"/>
    <lineage>
        <taxon>Eukaryota</taxon>
        <taxon>Metazoa</taxon>
        <taxon>Ecdysozoa</taxon>
        <taxon>Nematoda</taxon>
        <taxon>Enoplea</taxon>
        <taxon>Dorylaimia</taxon>
        <taxon>Trichinellida</taxon>
        <taxon>Trichuridae</taxon>
        <taxon>Trichuris</taxon>
    </lineage>
</organism>
<comment type="function">
    <text evidence="7">Plays a role in the recruitment of the exosome to pre-rRNA to mediate the 3'-5' end processing of the 5.8S rRNA.</text>
</comment>
<proteinExistence type="inferred from homology"/>
<evidence type="ECO:0000256" key="1">
    <source>
        <dbReference type="ARBA" id="ARBA00004123"/>
    </source>
</evidence>
<comment type="similarity">
    <text evidence="2 7">Belongs to the C1D family.</text>
</comment>
<dbReference type="GO" id="GO:0003723">
    <property type="term" value="F:RNA binding"/>
    <property type="evidence" value="ECO:0007669"/>
    <property type="project" value="UniProtKB-UniRule"/>
</dbReference>
<dbReference type="GO" id="GO:0000178">
    <property type="term" value="C:exosome (RNase complex)"/>
    <property type="evidence" value="ECO:0007669"/>
    <property type="project" value="TreeGrafter"/>
</dbReference>
<dbReference type="GO" id="GO:0005730">
    <property type="term" value="C:nucleolus"/>
    <property type="evidence" value="ECO:0007669"/>
    <property type="project" value="UniProtKB-SubCell"/>
</dbReference>
<feature type="compositionally biased region" description="Acidic residues" evidence="8">
    <location>
        <begin position="144"/>
        <end position="158"/>
    </location>
</feature>
<comment type="subcellular location">
    <subcellularLocation>
        <location evidence="7">Cytoplasm</location>
    </subcellularLocation>
    <subcellularLocation>
        <location evidence="7">Nucleus</location>
        <location evidence="7">Nucleolus</location>
    </subcellularLocation>
    <subcellularLocation>
        <location evidence="1 7">Nucleus</location>
    </subcellularLocation>
</comment>
<evidence type="ECO:0000256" key="3">
    <source>
        <dbReference type="ARBA" id="ARBA00015212"/>
    </source>
</evidence>
<evidence type="ECO:0000256" key="8">
    <source>
        <dbReference type="SAM" id="MobiDB-lite"/>
    </source>
</evidence>
<dbReference type="PANTHER" id="PTHR15341">
    <property type="entry name" value="SUN-COR STEROID HORMONE RECEPTOR CO-REPRESSOR"/>
    <property type="match status" value="1"/>
</dbReference>
<feature type="compositionally biased region" description="Low complexity" evidence="8">
    <location>
        <begin position="121"/>
        <end position="134"/>
    </location>
</feature>
<evidence type="ECO:0000313" key="9">
    <source>
        <dbReference type="Proteomes" id="UP000046395"/>
    </source>
</evidence>
<reference evidence="10" key="1">
    <citation type="submission" date="2019-12" db="UniProtKB">
        <authorList>
            <consortium name="WormBaseParasite"/>
        </authorList>
    </citation>
    <scope>IDENTIFICATION</scope>
</reference>
<feature type="region of interest" description="Disordered" evidence="8">
    <location>
        <begin position="121"/>
        <end position="167"/>
    </location>
</feature>
<dbReference type="GO" id="GO:0000460">
    <property type="term" value="P:maturation of 5.8S rRNA"/>
    <property type="evidence" value="ECO:0007669"/>
    <property type="project" value="TreeGrafter"/>
</dbReference>
<dbReference type="InterPro" id="IPR011082">
    <property type="entry name" value="Exosome-assoc_fac/DNA_repair"/>
</dbReference>
<dbReference type="InterPro" id="IPR007146">
    <property type="entry name" value="Sas10/Utp3/C1D"/>
</dbReference>
<evidence type="ECO:0000256" key="6">
    <source>
        <dbReference type="ARBA" id="ARBA00023242"/>
    </source>
</evidence>
<keyword evidence="9" id="KW-1185">Reference proteome</keyword>
<dbReference type="Pfam" id="PF04000">
    <property type="entry name" value="Sas10_Utp3"/>
    <property type="match status" value="1"/>
</dbReference>
<keyword evidence="5 7" id="KW-0694">RNA-binding</keyword>
<dbReference type="Proteomes" id="UP000046395">
    <property type="component" value="Unassembled WGS sequence"/>
</dbReference>